<feature type="region of interest" description="Disordered" evidence="1">
    <location>
        <begin position="218"/>
        <end position="248"/>
    </location>
</feature>
<evidence type="ECO:0000313" key="4">
    <source>
        <dbReference type="Proteomes" id="UP001602058"/>
    </source>
</evidence>
<dbReference type="EMBL" id="JBIAWJ010000031">
    <property type="protein sequence ID" value="MFF4527047.1"/>
    <property type="molecule type" value="Genomic_DNA"/>
</dbReference>
<accession>A0ABW6UUB9</accession>
<evidence type="ECO:0000256" key="1">
    <source>
        <dbReference type="SAM" id="MobiDB-lite"/>
    </source>
</evidence>
<name>A0ABW6UUB9_9ACTN</name>
<reference evidence="3 4" key="1">
    <citation type="submission" date="2024-10" db="EMBL/GenBank/DDBJ databases">
        <title>The Natural Products Discovery Center: Release of the First 8490 Sequenced Strains for Exploring Actinobacteria Biosynthetic Diversity.</title>
        <authorList>
            <person name="Kalkreuter E."/>
            <person name="Kautsar S.A."/>
            <person name="Yang D."/>
            <person name="Bader C.D."/>
            <person name="Teijaro C.N."/>
            <person name="Fluegel L."/>
            <person name="Davis C.M."/>
            <person name="Simpson J.R."/>
            <person name="Lauterbach L."/>
            <person name="Steele A.D."/>
            <person name="Gui C."/>
            <person name="Meng S."/>
            <person name="Li G."/>
            <person name="Viehrig K."/>
            <person name="Ye F."/>
            <person name="Su P."/>
            <person name="Kiefer A.F."/>
            <person name="Nichols A."/>
            <person name="Cepeda A.J."/>
            <person name="Yan W."/>
            <person name="Fan B."/>
            <person name="Jiang Y."/>
            <person name="Adhikari A."/>
            <person name="Zheng C.-J."/>
            <person name="Schuster L."/>
            <person name="Cowan T.M."/>
            <person name="Smanski M.J."/>
            <person name="Chevrette M.G."/>
            <person name="De Carvalho L.P.S."/>
            <person name="Shen B."/>
        </authorList>
    </citation>
    <scope>NUCLEOTIDE SEQUENCE [LARGE SCALE GENOMIC DNA]</scope>
    <source>
        <strain evidence="3 4">NPDC001390</strain>
    </source>
</reference>
<dbReference type="InterPro" id="IPR034768">
    <property type="entry name" value="4FE4S_WBL"/>
</dbReference>
<dbReference type="PROSITE" id="PS51674">
    <property type="entry name" value="4FE4S_WBL"/>
    <property type="match status" value="1"/>
</dbReference>
<dbReference type="RefSeq" id="WP_387892539.1">
    <property type="nucleotide sequence ID" value="NZ_JBIAWJ010000031.1"/>
</dbReference>
<organism evidence="3 4">
    <name type="scientific">Streptomyces bluensis</name>
    <dbReference type="NCBI Taxonomy" id="33897"/>
    <lineage>
        <taxon>Bacteria</taxon>
        <taxon>Bacillati</taxon>
        <taxon>Actinomycetota</taxon>
        <taxon>Actinomycetes</taxon>
        <taxon>Kitasatosporales</taxon>
        <taxon>Streptomycetaceae</taxon>
        <taxon>Streptomyces</taxon>
    </lineage>
</organism>
<dbReference type="Proteomes" id="UP001602058">
    <property type="component" value="Unassembled WGS sequence"/>
</dbReference>
<evidence type="ECO:0000259" key="2">
    <source>
        <dbReference type="PROSITE" id="PS51674"/>
    </source>
</evidence>
<dbReference type="Pfam" id="PF02467">
    <property type="entry name" value="Whib"/>
    <property type="match status" value="1"/>
</dbReference>
<keyword evidence="4" id="KW-1185">Reference proteome</keyword>
<feature type="compositionally biased region" description="Low complexity" evidence="1">
    <location>
        <begin position="218"/>
        <end position="240"/>
    </location>
</feature>
<proteinExistence type="predicted"/>
<feature type="domain" description="4Fe-4S Wbl-type" evidence="2">
    <location>
        <begin position="34"/>
        <end position="112"/>
    </location>
</feature>
<gene>
    <name evidence="3" type="ORF">ACFY1D_37380</name>
</gene>
<sequence>MTGTTGMDPRAAHRAWTEHRWYRYRGCAPDPTDPSRMAGNPELLVGAHLAPDVDGGEPQADRLLREDAAVEVCLGCPVMVQCDAYANSVTPDGRLAEPDGVWGGRRALERHRAFIAKRHEVAAAVPDPDRKLRTKQKLAVLAGLAVHTDPYEVAQAAGVDVRTANWQRARLTRQLGLAHTASRGELLAAASVRGLIEGVTVVEDDGSVPAIPPLTHMPAVEAPEPAPEPAAVEDAPAGGPLRLQSPRRDRFTDVSGQLALWEAELCEMADVHDLFLNTPASLEAAA</sequence>
<comment type="caution">
    <text evidence="3">The sequence shown here is derived from an EMBL/GenBank/DDBJ whole genome shotgun (WGS) entry which is preliminary data.</text>
</comment>
<evidence type="ECO:0000313" key="3">
    <source>
        <dbReference type="EMBL" id="MFF4527047.1"/>
    </source>
</evidence>
<protein>
    <submittedName>
        <fullName evidence="3">WhiB family transcriptional regulator</fullName>
    </submittedName>
</protein>